<gene>
    <name evidence="2" type="ORF">IPJ48_04515</name>
</gene>
<keyword evidence="2" id="KW-0378">Hydrolase</keyword>
<organism evidence="2 3">
    <name type="scientific">Candidatus Propionivibrio dominans</name>
    <dbReference type="NCBI Taxonomy" id="2954373"/>
    <lineage>
        <taxon>Bacteria</taxon>
        <taxon>Pseudomonadati</taxon>
        <taxon>Pseudomonadota</taxon>
        <taxon>Betaproteobacteria</taxon>
        <taxon>Rhodocyclales</taxon>
        <taxon>Rhodocyclaceae</taxon>
        <taxon>Propionivibrio</taxon>
    </lineage>
</organism>
<proteinExistence type="predicted"/>
<name>A0A9D7I7S6_9RHOO</name>
<dbReference type="EMBL" id="JADJNC010000006">
    <property type="protein sequence ID" value="MBK7422403.1"/>
    <property type="molecule type" value="Genomic_DNA"/>
</dbReference>
<dbReference type="Pfam" id="PF05685">
    <property type="entry name" value="Uma2"/>
    <property type="match status" value="1"/>
</dbReference>
<dbReference type="GO" id="GO:0004519">
    <property type="term" value="F:endonuclease activity"/>
    <property type="evidence" value="ECO:0007669"/>
    <property type="project" value="UniProtKB-KW"/>
</dbReference>
<accession>A0A9D7I7S6</accession>
<evidence type="ECO:0000259" key="1">
    <source>
        <dbReference type="Pfam" id="PF05685"/>
    </source>
</evidence>
<feature type="domain" description="Putative restriction endonuclease" evidence="1">
    <location>
        <begin position="15"/>
        <end position="158"/>
    </location>
</feature>
<evidence type="ECO:0000313" key="3">
    <source>
        <dbReference type="Proteomes" id="UP000886602"/>
    </source>
</evidence>
<keyword evidence="2" id="KW-0255">Endonuclease</keyword>
<dbReference type="Gene3D" id="3.90.1570.10">
    <property type="entry name" value="tt1808, chain A"/>
    <property type="match status" value="1"/>
</dbReference>
<comment type="caution">
    <text evidence="2">The sequence shown here is derived from an EMBL/GenBank/DDBJ whole genome shotgun (WGS) entry which is preliminary data.</text>
</comment>
<dbReference type="CDD" id="cd06260">
    <property type="entry name" value="DUF820-like"/>
    <property type="match status" value="1"/>
</dbReference>
<dbReference type="Proteomes" id="UP000886602">
    <property type="component" value="Unassembled WGS sequence"/>
</dbReference>
<dbReference type="SUPFAM" id="SSF52980">
    <property type="entry name" value="Restriction endonuclease-like"/>
    <property type="match status" value="1"/>
</dbReference>
<sequence>MPSLPRHKGDAHWSWQDYLSWPDEERWEIIDGTAYAMSPAPSTKHQKIALRLSAHLLQQLSGKPCQPFIAPTDVKLSEQDVVQPDIFVVCDPARITPSHIEGAPEVVIEVLSPATSSRDLREKKALYEKTGVLEYVLVDPLENYAIRFLLTDDGYDKGMVFACDELLVFERLDGLQVPLWEVFELPPPEPAAVSGD</sequence>
<dbReference type="InterPro" id="IPR012296">
    <property type="entry name" value="Nuclease_put_TT1808"/>
</dbReference>
<dbReference type="PANTHER" id="PTHR36558:SF1">
    <property type="entry name" value="RESTRICTION ENDONUCLEASE DOMAIN-CONTAINING PROTEIN-RELATED"/>
    <property type="match status" value="1"/>
</dbReference>
<keyword evidence="2" id="KW-0540">Nuclease</keyword>
<dbReference type="InterPro" id="IPR008538">
    <property type="entry name" value="Uma2"/>
</dbReference>
<dbReference type="InterPro" id="IPR011335">
    <property type="entry name" value="Restrct_endonuc-II-like"/>
</dbReference>
<evidence type="ECO:0000313" key="2">
    <source>
        <dbReference type="EMBL" id="MBK7422403.1"/>
    </source>
</evidence>
<dbReference type="AlphaFoldDB" id="A0A9D7I7S6"/>
<dbReference type="PANTHER" id="PTHR36558">
    <property type="entry name" value="GLR1098 PROTEIN"/>
    <property type="match status" value="1"/>
</dbReference>
<reference evidence="2" key="1">
    <citation type="submission" date="2020-10" db="EMBL/GenBank/DDBJ databases">
        <title>Connecting structure to function with the recovery of over 1000 high-quality activated sludge metagenome-assembled genomes encoding full-length rRNA genes using long-read sequencing.</title>
        <authorList>
            <person name="Singleton C.M."/>
            <person name="Petriglieri F."/>
            <person name="Kristensen J.M."/>
            <person name="Kirkegaard R.H."/>
            <person name="Michaelsen T.Y."/>
            <person name="Andersen M.H."/>
            <person name="Karst S.M."/>
            <person name="Dueholm M.S."/>
            <person name="Nielsen P.H."/>
            <person name="Albertsen M."/>
        </authorList>
    </citation>
    <scope>NUCLEOTIDE SEQUENCE</scope>
    <source>
        <strain evidence="2">EsbW_18-Q3-R4-48_MAXAC.044</strain>
    </source>
</reference>
<protein>
    <submittedName>
        <fullName evidence="2">Uma2 family endonuclease</fullName>
    </submittedName>
</protein>